<gene>
    <name evidence="1" type="ORF">GCM10010171_15010</name>
</gene>
<accession>A0A918G8L0</accession>
<reference evidence="1" key="1">
    <citation type="journal article" date="2014" name="Int. J. Syst. Evol. Microbiol.">
        <title>Complete genome sequence of Corynebacterium casei LMG S-19264T (=DSM 44701T), isolated from a smear-ripened cheese.</title>
        <authorList>
            <consortium name="US DOE Joint Genome Institute (JGI-PGF)"/>
            <person name="Walter F."/>
            <person name="Albersmeier A."/>
            <person name="Kalinowski J."/>
            <person name="Ruckert C."/>
        </authorList>
    </citation>
    <scope>NUCLEOTIDE SEQUENCE</scope>
    <source>
        <strain evidence="1">JCM 3276</strain>
    </source>
</reference>
<proteinExistence type="predicted"/>
<dbReference type="AlphaFoldDB" id="A0A918G8L0"/>
<sequence length="180" mass="19301">MDLFSAPALLIEQDIGMRKSFFNTSFAVDAYDEGGRLLARVRDRKGPGLLGAVRMLGEAGTTPYDLAVTLPDGREALRISKGFTWLGAGRVGVADPHGREVGTMVRRMAGSIEFADPDGRPLGAFGDHAAFRYGEVAKRDGQRVRRNTLWPRPEAQGPARLLAIAAGLAYTVVSGMGNKA</sequence>
<comment type="caution">
    <text evidence="1">The sequence shown here is derived from an EMBL/GenBank/DDBJ whole genome shotgun (WGS) entry which is preliminary data.</text>
</comment>
<organism evidence="1 2">
    <name type="scientific">Actinokineospora fastidiosa</name>
    <dbReference type="NCBI Taxonomy" id="1816"/>
    <lineage>
        <taxon>Bacteria</taxon>
        <taxon>Bacillati</taxon>
        <taxon>Actinomycetota</taxon>
        <taxon>Actinomycetes</taxon>
        <taxon>Pseudonocardiales</taxon>
        <taxon>Pseudonocardiaceae</taxon>
        <taxon>Actinokineospora</taxon>
    </lineage>
</organism>
<keyword evidence="2" id="KW-1185">Reference proteome</keyword>
<name>A0A918G8L0_9PSEU</name>
<dbReference type="RefSeq" id="WP_189209490.1">
    <property type="nucleotide sequence ID" value="NZ_BMRB01000001.1"/>
</dbReference>
<dbReference type="EMBL" id="BMRB01000001">
    <property type="protein sequence ID" value="GGS23068.1"/>
    <property type="molecule type" value="Genomic_DNA"/>
</dbReference>
<evidence type="ECO:0000313" key="2">
    <source>
        <dbReference type="Proteomes" id="UP000660680"/>
    </source>
</evidence>
<evidence type="ECO:0008006" key="3">
    <source>
        <dbReference type="Google" id="ProtNLM"/>
    </source>
</evidence>
<reference evidence="1" key="2">
    <citation type="submission" date="2020-09" db="EMBL/GenBank/DDBJ databases">
        <authorList>
            <person name="Sun Q."/>
            <person name="Ohkuma M."/>
        </authorList>
    </citation>
    <scope>NUCLEOTIDE SEQUENCE</scope>
    <source>
        <strain evidence="1">JCM 3276</strain>
    </source>
</reference>
<evidence type="ECO:0000313" key="1">
    <source>
        <dbReference type="EMBL" id="GGS23068.1"/>
    </source>
</evidence>
<dbReference type="Proteomes" id="UP000660680">
    <property type="component" value="Unassembled WGS sequence"/>
</dbReference>
<protein>
    <recommendedName>
        <fullName evidence="3">Scramblase</fullName>
    </recommendedName>
</protein>